<dbReference type="GO" id="GO:0006313">
    <property type="term" value="P:DNA transposition"/>
    <property type="evidence" value="ECO:0007669"/>
    <property type="project" value="InterPro"/>
</dbReference>
<evidence type="ECO:0000313" key="3">
    <source>
        <dbReference type="Proteomes" id="UP000037600"/>
    </source>
</evidence>
<evidence type="ECO:0000313" key="2">
    <source>
        <dbReference type="EMBL" id="KMT65792.1"/>
    </source>
</evidence>
<dbReference type="Proteomes" id="UP000037600">
    <property type="component" value="Unassembled WGS sequence"/>
</dbReference>
<dbReference type="GO" id="GO:0043565">
    <property type="term" value="F:sequence-specific DNA binding"/>
    <property type="evidence" value="ECO:0007669"/>
    <property type="project" value="TreeGrafter"/>
</dbReference>
<dbReference type="PANTHER" id="PTHR36966:SF1">
    <property type="entry name" value="REP-ASSOCIATED TYROSINE TRANSPOSASE"/>
    <property type="match status" value="1"/>
</dbReference>
<protein>
    <submittedName>
        <fullName evidence="2">Transposase</fullName>
    </submittedName>
</protein>
<proteinExistence type="predicted"/>
<comment type="caution">
    <text evidence="2">The sequence shown here is derived from an EMBL/GenBank/DDBJ whole genome shotgun (WGS) entry which is preliminary data.</text>
</comment>
<dbReference type="InterPro" id="IPR036515">
    <property type="entry name" value="Transposase_17_sf"/>
</dbReference>
<dbReference type="Gene3D" id="3.30.70.1290">
    <property type="entry name" value="Transposase IS200-like"/>
    <property type="match status" value="1"/>
</dbReference>
<accession>A0A0J8GSR5</accession>
<sequence>MTNYRRAQIKGGTYFFTLACATRTNNSVLTDNISALRHAFRKVKSTHPFTIDAIVILPEHLHCVWTLPPNDADFGIRWSLIKSGFSRQLAPSEKCSQSRQKRKERGIWQRRFWEHVIRDDEDYARHIDYIHWNPVKHGLVKQVKDWPYSSFHQYVKNNVYRQDWASIDEFYGIGTE</sequence>
<dbReference type="PATRIC" id="fig|1513271.3.peg.1486"/>
<evidence type="ECO:0000259" key="1">
    <source>
        <dbReference type="SMART" id="SM01321"/>
    </source>
</evidence>
<dbReference type="SUPFAM" id="SSF143422">
    <property type="entry name" value="Transposase IS200-like"/>
    <property type="match status" value="1"/>
</dbReference>
<dbReference type="GO" id="GO:0004803">
    <property type="term" value="F:transposase activity"/>
    <property type="evidence" value="ECO:0007669"/>
    <property type="project" value="InterPro"/>
</dbReference>
<dbReference type="InterPro" id="IPR052715">
    <property type="entry name" value="RAYT_transposase"/>
</dbReference>
<dbReference type="SMART" id="SM01321">
    <property type="entry name" value="Y1_Tnp"/>
    <property type="match status" value="1"/>
</dbReference>
<name>A0A0J8GSR5_9ALTE</name>
<reference evidence="2 3" key="1">
    <citation type="submission" date="2015-04" db="EMBL/GenBank/DDBJ databases">
        <title>Draft Genome Sequence of the Novel Agar-Digesting Marine Bacterium Q1.</title>
        <authorList>
            <person name="Li Y."/>
            <person name="Li D."/>
            <person name="Chen G."/>
            <person name="Du Z."/>
        </authorList>
    </citation>
    <scope>NUCLEOTIDE SEQUENCE [LARGE SCALE GENOMIC DNA]</scope>
    <source>
        <strain evidence="2 3">Q1</strain>
    </source>
</reference>
<organism evidence="2 3">
    <name type="scientific">Catenovulum maritimum</name>
    <dbReference type="NCBI Taxonomy" id="1513271"/>
    <lineage>
        <taxon>Bacteria</taxon>
        <taxon>Pseudomonadati</taxon>
        <taxon>Pseudomonadota</taxon>
        <taxon>Gammaproteobacteria</taxon>
        <taxon>Alteromonadales</taxon>
        <taxon>Alteromonadaceae</taxon>
        <taxon>Catenovulum</taxon>
    </lineage>
</organism>
<dbReference type="STRING" id="1513271.XM47_07260"/>
<dbReference type="PANTHER" id="PTHR36966">
    <property type="entry name" value="REP-ASSOCIATED TYROSINE TRANSPOSASE"/>
    <property type="match status" value="1"/>
</dbReference>
<feature type="domain" description="Transposase IS200-like" evidence="1">
    <location>
        <begin position="9"/>
        <end position="133"/>
    </location>
</feature>
<dbReference type="InterPro" id="IPR002686">
    <property type="entry name" value="Transposase_17"/>
</dbReference>
<keyword evidence="3" id="KW-1185">Reference proteome</keyword>
<dbReference type="AlphaFoldDB" id="A0A0J8GSR5"/>
<gene>
    <name evidence="2" type="ORF">XM47_07260</name>
</gene>
<dbReference type="NCBIfam" id="NF047646">
    <property type="entry name" value="REP_Tyr_transpos"/>
    <property type="match status" value="1"/>
</dbReference>
<dbReference type="RefSeq" id="WP_048691174.1">
    <property type="nucleotide sequence ID" value="NZ_KQ130486.1"/>
</dbReference>
<dbReference type="OrthoDB" id="9794403at2"/>
<dbReference type="EMBL" id="LAZL01000009">
    <property type="protein sequence ID" value="KMT65792.1"/>
    <property type="molecule type" value="Genomic_DNA"/>
</dbReference>